<organism evidence="1">
    <name type="scientific">uncultured Caudovirales phage</name>
    <dbReference type="NCBI Taxonomy" id="2100421"/>
    <lineage>
        <taxon>Viruses</taxon>
        <taxon>Duplodnaviria</taxon>
        <taxon>Heunggongvirae</taxon>
        <taxon>Uroviricota</taxon>
        <taxon>Caudoviricetes</taxon>
        <taxon>Peduoviridae</taxon>
        <taxon>Maltschvirus</taxon>
        <taxon>Maltschvirus maltsch</taxon>
    </lineage>
</organism>
<evidence type="ECO:0000313" key="1">
    <source>
        <dbReference type="EMBL" id="CAB4157320.1"/>
    </source>
</evidence>
<sequence>MDFTSSGLIAQVKRRAAIPISQNLYTNDDIISILNEELQNRIVPWITSLREDYFLEEAEYSTGESIMEFEIPRDAIGGKIKSVSVWNNDKMSYPLLKTDENTLFDSRNGYRIENNKVKLYITKITSGKIRISYYKRPNEIVDYTKAGLITSVSSGSFTVATAPAEIITGNTIDISCGQTPFEVVSSASVTVNVNTYSVSSTTGISVGDYASLTKKSIFAQIPQEVIPLLCQACTLRMMEYSGDYNAFQAALATYQQMENDSRNLLVPKVEFPTKKILGRLKLSRWLWS</sequence>
<dbReference type="EMBL" id="LR796653">
    <property type="protein sequence ID" value="CAB4157320.1"/>
    <property type="molecule type" value="Genomic_DNA"/>
</dbReference>
<accession>A0A6J5NC80</accession>
<reference evidence="1" key="1">
    <citation type="submission" date="2020-04" db="EMBL/GenBank/DDBJ databases">
        <authorList>
            <person name="Chiriac C."/>
            <person name="Salcher M."/>
            <person name="Ghai R."/>
            <person name="Kavagutti S V."/>
        </authorList>
    </citation>
    <scope>NUCLEOTIDE SEQUENCE</scope>
</reference>
<protein>
    <submittedName>
        <fullName evidence="1">Uncharacterized protein</fullName>
    </submittedName>
</protein>
<gene>
    <name evidence="1" type="ORF">UFOVP683_15</name>
</gene>
<name>A0A6J5NC80_9CAUD</name>
<proteinExistence type="predicted"/>